<keyword evidence="3" id="KW-0028">Amino-acid biosynthesis</keyword>
<dbReference type="PANTHER" id="PTHR11986">
    <property type="entry name" value="AMINOTRANSFERASE CLASS III"/>
    <property type="match status" value="1"/>
</dbReference>
<dbReference type="SUPFAM" id="SSF53383">
    <property type="entry name" value="PLP-dependent transferases"/>
    <property type="match status" value="1"/>
</dbReference>
<dbReference type="InterPro" id="IPR049704">
    <property type="entry name" value="Aminotrans_3_PPA_site"/>
</dbReference>
<dbReference type="InterPro" id="IPR004636">
    <property type="entry name" value="AcOrn/SuccOrn_fam"/>
</dbReference>
<evidence type="ECO:0000313" key="8">
    <source>
        <dbReference type="EMBL" id="KRM36743.1"/>
    </source>
</evidence>
<gene>
    <name evidence="8" type="ORF">FC83_GL002618</name>
</gene>
<dbReference type="InterPro" id="IPR005814">
    <property type="entry name" value="Aminotrans_3"/>
</dbReference>
<evidence type="ECO:0000256" key="3">
    <source>
        <dbReference type="ARBA" id="ARBA00022605"/>
    </source>
</evidence>
<keyword evidence="5 7" id="KW-0663">Pyridoxal phosphate</keyword>
<dbReference type="Gene3D" id="3.90.1150.10">
    <property type="entry name" value="Aspartate Aminotransferase, domain 1"/>
    <property type="match status" value="1"/>
</dbReference>
<organism evidence="8 9">
    <name type="scientific">Agrilactobacillus composti DSM 18527 = JCM 14202</name>
    <dbReference type="NCBI Taxonomy" id="1423734"/>
    <lineage>
        <taxon>Bacteria</taxon>
        <taxon>Bacillati</taxon>
        <taxon>Bacillota</taxon>
        <taxon>Bacilli</taxon>
        <taxon>Lactobacillales</taxon>
        <taxon>Lactobacillaceae</taxon>
        <taxon>Agrilactobacillus</taxon>
    </lineage>
</organism>
<dbReference type="Pfam" id="PF00202">
    <property type="entry name" value="Aminotran_3"/>
    <property type="match status" value="1"/>
</dbReference>
<evidence type="ECO:0000256" key="5">
    <source>
        <dbReference type="ARBA" id="ARBA00022898"/>
    </source>
</evidence>
<dbReference type="FunFam" id="3.40.640.10:FF:000004">
    <property type="entry name" value="Acetylornithine aminotransferase"/>
    <property type="match status" value="1"/>
</dbReference>
<dbReference type="PATRIC" id="fig|1423734.3.peg.2654"/>
<dbReference type="InterPro" id="IPR015422">
    <property type="entry name" value="PyrdxlP-dep_Trfase_small"/>
</dbReference>
<keyword evidence="2 8" id="KW-0032">Aminotransferase</keyword>
<evidence type="ECO:0000313" key="9">
    <source>
        <dbReference type="Proteomes" id="UP000051236"/>
    </source>
</evidence>
<keyword evidence="4 8" id="KW-0808">Transferase</keyword>
<evidence type="ECO:0000256" key="7">
    <source>
        <dbReference type="RuleBase" id="RU003560"/>
    </source>
</evidence>
<dbReference type="GO" id="GO:0042802">
    <property type="term" value="F:identical protein binding"/>
    <property type="evidence" value="ECO:0007669"/>
    <property type="project" value="TreeGrafter"/>
</dbReference>
<protein>
    <submittedName>
        <fullName evidence="8">Acetylornithine aminotransferase</fullName>
    </submittedName>
</protein>
<keyword evidence="9" id="KW-1185">Reference proteome</keyword>
<dbReference type="Gene3D" id="3.40.640.10">
    <property type="entry name" value="Type I PLP-dependent aspartate aminotransferase-like (Major domain)"/>
    <property type="match status" value="1"/>
</dbReference>
<proteinExistence type="inferred from homology"/>
<name>A0A0R1Y362_9LACO</name>
<dbReference type="PIRSF" id="PIRSF000521">
    <property type="entry name" value="Transaminase_4ab_Lys_Orn"/>
    <property type="match status" value="1"/>
</dbReference>
<dbReference type="NCBIfam" id="TIGR00707">
    <property type="entry name" value="argD"/>
    <property type="match status" value="1"/>
</dbReference>
<evidence type="ECO:0000256" key="6">
    <source>
        <dbReference type="ARBA" id="ARBA00029440"/>
    </source>
</evidence>
<dbReference type="EMBL" id="AZGA01000002">
    <property type="protein sequence ID" value="KRM36743.1"/>
    <property type="molecule type" value="Genomic_DNA"/>
</dbReference>
<comment type="cofactor">
    <cofactor evidence="1">
        <name>pyridoxal 5'-phosphate</name>
        <dbReference type="ChEBI" id="CHEBI:597326"/>
    </cofactor>
</comment>
<sequence length="386" mass="41047">MKYTYPTYQRYQIEPSTGQGSQLTATNGKTYLDFTSGIGVCNLGYKNPALLAQVHDQVDKLWHISNLYENDLQDQVAHLLVGAADKQVFFCNSGTEANEAAIKLARRVTGKAGILAFTNGFHGRTYGSLSATDNAAIKTGFGPFVPDISFAPYNEQAALAQITPDLAAVILEVIQGEGGVVLGDPAWLQAVNQKCQATGVLLIIDEVQTGMGRTGSLFAYEQFNLDPDIVTLAKALANGIPVGAVIGRKAFAKDFGPGSHGSTFGGNLIAMAAAKGVLQQLTPDFLKDIKAKGQEFQQDLQANLAALPNVVAVSGLGLMAGIQLTDKLSADQVVQQLQKVGLLTLTAKHNVLRLLPPLVTTTAALHQGISLIKQVLQEVPYESISR</sequence>
<evidence type="ECO:0000256" key="4">
    <source>
        <dbReference type="ARBA" id="ARBA00022679"/>
    </source>
</evidence>
<dbReference type="GO" id="GO:0008483">
    <property type="term" value="F:transaminase activity"/>
    <property type="evidence" value="ECO:0007669"/>
    <property type="project" value="UniProtKB-KW"/>
</dbReference>
<dbReference type="GO" id="GO:0006526">
    <property type="term" value="P:L-arginine biosynthetic process"/>
    <property type="evidence" value="ECO:0007669"/>
    <property type="project" value="UniProtKB-ARBA"/>
</dbReference>
<comment type="similarity">
    <text evidence="7">Belongs to the class-III pyridoxal-phosphate-dependent aminotransferase family.</text>
</comment>
<dbReference type="CDD" id="cd00610">
    <property type="entry name" value="OAT_like"/>
    <property type="match status" value="1"/>
</dbReference>
<comment type="pathway">
    <text evidence="6">Amino-acid biosynthesis.</text>
</comment>
<dbReference type="Proteomes" id="UP000051236">
    <property type="component" value="Unassembled WGS sequence"/>
</dbReference>
<dbReference type="InterPro" id="IPR015424">
    <property type="entry name" value="PyrdxlP-dep_Trfase"/>
</dbReference>
<dbReference type="PROSITE" id="PS00600">
    <property type="entry name" value="AA_TRANSFER_CLASS_3"/>
    <property type="match status" value="1"/>
</dbReference>
<dbReference type="STRING" id="1423734.FC83_GL002618"/>
<dbReference type="NCBIfam" id="NF002797">
    <property type="entry name" value="PRK02936.1"/>
    <property type="match status" value="1"/>
</dbReference>
<dbReference type="InterPro" id="IPR050103">
    <property type="entry name" value="Class-III_PLP-dep_AT"/>
</dbReference>
<dbReference type="RefSeq" id="WP_057002303.1">
    <property type="nucleotide sequence ID" value="NZ_AZGA01000002.1"/>
</dbReference>
<dbReference type="NCBIfam" id="NF002325">
    <property type="entry name" value="PRK01278.1"/>
    <property type="match status" value="1"/>
</dbReference>
<dbReference type="PANTHER" id="PTHR11986:SF79">
    <property type="entry name" value="ACETYLORNITHINE AMINOTRANSFERASE, MITOCHONDRIAL"/>
    <property type="match status" value="1"/>
</dbReference>
<dbReference type="InterPro" id="IPR015421">
    <property type="entry name" value="PyrdxlP-dep_Trfase_major"/>
</dbReference>
<dbReference type="eggNOG" id="COG4992">
    <property type="taxonomic scope" value="Bacteria"/>
</dbReference>
<comment type="caution">
    <text evidence="8">The sequence shown here is derived from an EMBL/GenBank/DDBJ whole genome shotgun (WGS) entry which is preliminary data.</text>
</comment>
<reference evidence="8 9" key="1">
    <citation type="journal article" date="2015" name="Genome Announc.">
        <title>Expanding the biotechnology potential of lactobacilli through comparative genomics of 213 strains and associated genera.</title>
        <authorList>
            <person name="Sun Z."/>
            <person name="Harris H.M."/>
            <person name="McCann A."/>
            <person name="Guo C."/>
            <person name="Argimon S."/>
            <person name="Zhang W."/>
            <person name="Yang X."/>
            <person name="Jeffery I.B."/>
            <person name="Cooney J.C."/>
            <person name="Kagawa T.F."/>
            <person name="Liu W."/>
            <person name="Song Y."/>
            <person name="Salvetti E."/>
            <person name="Wrobel A."/>
            <person name="Rasinkangas P."/>
            <person name="Parkhill J."/>
            <person name="Rea M.C."/>
            <person name="O'Sullivan O."/>
            <person name="Ritari J."/>
            <person name="Douillard F.P."/>
            <person name="Paul Ross R."/>
            <person name="Yang R."/>
            <person name="Briner A.E."/>
            <person name="Felis G.E."/>
            <person name="de Vos W.M."/>
            <person name="Barrangou R."/>
            <person name="Klaenhammer T.R."/>
            <person name="Caufield P.W."/>
            <person name="Cui Y."/>
            <person name="Zhang H."/>
            <person name="O'Toole P.W."/>
        </authorList>
    </citation>
    <scope>NUCLEOTIDE SEQUENCE [LARGE SCALE GENOMIC DNA]</scope>
    <source>
        <strain evidence="8 9">DSM 18527</strain>
    </source>
</reference>
<evidence type="ECO:0000256" key="2">
    <source>
        <dbReference type="ARBA" id="ARBA00022576"/>
    </source>
</evidence>
<dbReference type="AlphaFoldDB" id="A0A0R1Y362"/>
<evidence type="ECO:0000256" key="1">
    <source>
        <dbReference type="ARBA" id="ARBA00001933"/>
    </source>
</evidence>
<accession>A0A0R1Y362</accession>
<dbReference type="GO" id="GO:0030170">
    <property type="term" value="F:pyridoxal phosphate binding"/>
    <property type="evidence" value="ECO:0007669"/>
    <property type="project" value="InterPro"/>
</dbReference>